<keyword evidence="5" id="KW-1185">Reference proteome</keyword>
<dbReference type="GO" id="GO:0003677">
    <property type="term" value="F:DNA binding"/>
    <property type="evidence" value="ECO:0007669"/>
    <property type="project" value="InterPro"/>
</dbReference>
<evidence type="ECO:0000313" key="4">
    <source>
        <dbReference type="EMBL" id="MBB5831331.1"/>
    </source>
</evidence>
<dbReference type="GO" id="GO:0005829">
    <property type="term" value="C:cytosol"/>
    <property type="evidence" value="ECO:0007669"/>
    <property type="project" value="TreeGrafter"/>
</dbReference>
<dbReference type="InterPro" id="IPR001598">
    <property type="entry name" value="Transposase_IS30_CS"/>
</dbReference>
<dbReference type="GO" id="GO:0015074">
    <property type="term" value="P:DNA integration"/>
    <property type="evidence" value="ECO:0007669"/>
    <property type="project" value="InterPro"/>
</dbReference>
<dbReference type="Gene3D" id="3.30.420.10">
    <property type="entry name" value="Ribonuclease H-like superfamily/Ribonuclease H"/>
    <property type="match status" value="1"/>
</dbReference>
<reference evidence="4 5" key="1">
    <citation type="submission" date="2020-08" db="EMBL/GenBank/DDBJ databases">
        <title>Sequencing the genomes of 1000 actinobacteria strains.</title>
        <authorList>
            <person name="Klenk H.-P."/>
        </authorList>
    </citation>
    <scope>NUCLEOTIDE SEQUENCE [LARGE SCALE GENOMIC DNA]</scope>
    <source>
        <strain evidence="4 5">DSM 28796</strain>
    </source>
</reference>
<dbReference type="InterPro" id="IPR051917">
    <property type="entry name" value="Transposase-Integrase"/>
</dbReference>
<dbReference type="PROSITE" id="PS50994">
    <property type="entry name" value="INTEGRASE"/>
    <property type="match status" value="1"/>
</dbReference>
<evidence type="ECO:0000259" key="3">
    <source>
        <dbReference type="PROSITE" id="PS50994"/>
    </source>
</evidence>
<accession>A0A841ACH7</accession>
<dbReference type="SUPFAM" id="SSF53098">
    <property type="entry name" value="Ribonuclease H-like"/>
    <property type="match status" value="1"/>
</dbReference>
<dbReference type="InterPro" id="IPR053392">
    <property type="entry name" value="Transposase_IS30-like"/>
</dbReference>
<dbReference type="InterPro" id="IPR012337">
    <property type="entry name" value="RNaseH-like_sf"/>
</dbReference>
<dbReference type="PANTHER" id="PTHR10948">
    <property type="entry name" value="TRANSPOSASE"/>
    <property type="match status" value="1"/>
</dbReference>
<dbReference type="PROSITE" id="PS01043">
    <property type="entry name" value="TRANSPOSASE_IS30"/>
    <property type="match status" value="1"/>
</dbReference>
<dbReference type="InterPro" id="IPR036397">
    <property type="entry name" value="RNaseH_sf"/>
</dbReference>
<organism evidence="4 5">
    <name type="scientific">Brachybacterium aquaticum</name>
    <dbReference type="NCBI Taxonomy" id="1432564"/>
    <lineage>
        <taxon>Bacteria</taxon>
        <taxon>Bacillati</taxon>
        <taxon>Actinomycetota</taxon>
        <taxon>Actinomycetes</taxon>
        <taxon>Micrococcales</taxon>
        <taxon>Dermabacteraceae</taxon>
        <taxon>Brachybacterium</taxon>
    </lineage>
</organism>
<dbReference type="InterPro" id="IPR001584">
    <property type="entry name" value="Integrase_cat-core"/>
</dbReference>
<gene>
    <name evidence="4" type="ORF">HNR70_001144</name>
</gene>
<name>A0A841ACH7_9MICO</name>
<dbReference type="NCBIfam" id="NF033563">
    <property type="entry name" value="transpos_IS30"/>
    <property type="match status" value="1"/>
</dbReference>
<comment type="caution">
    <text evidence="4">The sequence shown here is derived from an EMBL/GenBank/DDBJ whole genome shotgun (WGS) entry which is preliminary data.</text>
</comment>
<protein>
    <submittedName>
        <fullName evidence="4">IS30 family transposase</fullName>
    </submittedName>
</protein>
<dbReference type="GO" id="GO:0006313">
    <property type="term" value="P:DNA transposition"/>
    <property type="evidence" value="ECO:0007669"/>
    <property type="project" value="InterPro"/>
</dbReference>
<dbReference type="EMBL" id="JACHLZ010000001">
    <property type="protein sequence ID" value="MBB5831331.1"/>
    <property type="molecule type" value="Genomic_DNA"/>
</dbReference>
<dbReference type="GO" id="GO:0004803">
    <property type="term" value="F:transposase activity"/>
    <property type="evidence" value="ECO:0007669"/>
    <property type="project" value="InterPro"/>
</dbReference>
<sequence length="218" mass="24058">MSHETIYQSLFVQGRGELRRELARCLRSGRAARKPRRTTDGRGRIPGMVMLSERPAEADDRAVPGHWEGDLILGEGSRSAVGTLVERSTRMTLLLHLPDGKSAEQVEAAMRAAISKLPPSLIRTITWDQGAEMSKHAAFTIATGIPIYFCDPHSPWQRGSNENTNGLLRQYLPKGTDLSVVSREKLDAIQDSLNGRPRKTLGYLTPSEKLAEFLAPTA</sequence>
<dbReference type="Pfam" id="PF00665">
    <property type="entry name" value="rve"/>
    <property type="match status" value="1"/>
</dbReference>
<evidence type="ECO:0000256" key="1">
    <source>
        <dbReference type="ARBA" id="ARBA00002190"/>
    </source>
</evidence>
<dbReference type="AlphaFoldDB" id="A0A841ACH7"/>
<comment type="similarity">
    <text evidence="2">Belongs to the transposase IS30 family.</text>
</comment>
<evidence type="ECO:0000313" key="5">
    <source>
        <dbReference type="Proteomes" id="UP000588158"/>
    </source>
</evidence>
<feature type="domain" description="Integrase catalytic" evidence="3">
    <location>
        <begin position="51"/>
        <end position="214"/>
    </location>
</feature>
<comment type="function">
    <text evidence="1">Required for the transposition of the insertion element.</text>
</comment>
<dbReference type="Proteomes" id="UP000588158">
    <property type="component" value="Unassembled WGS sequence"/>
</dbReference>
<proteinExistence type="inferred from homology"/>
<evidence type="ECO:0000256" key="2">
    <source>
        <dbReference type="ARBA" id="ARBA00006363"/>
    </source>
</evidence>
<dbReference type="PANTHER" id="PTHR10948:SF23">
    <property type="entry name" value="TRANSPOSASE INSI FOR INSERTION SEQUENCE ELEMENT IS30A-RELATED"/>
    <property type="match status" value="1"/>
</dbReference>